<comment type="caution">
    <text evidence="1">The sequence shown here is derived from an EMBL/GenBank/DDBJ whole genome shotgun (WGS) entry which is preliminary data.</text>
</comment>
<evidence type="ECO:0000313" key="1">
    <source>
        <dbReference type="EMBL" id="OYR27235.1"/>
    </source>
</evidence>
<evidence type="ECO:0000313" key="2">
    <source>
        <dbReference type="Proteomes" id="UP000216188"/>
    </source>
</evidence>
<protein>
    <submittedName>
        <fullName evidence="1">Uncharacterized protein</fullName>
    </submittedName>
</protein>
<accession>A0A256GJ99</accession>
<sequence length="51" mass="5607">MTENYSTGRVDGNDREWALALFQTAGNGAKISTGRKADLMLVRFALRSPYG</sequence>
<name>A0A256GJ99_9HYPH</name>
<dbReference type="Proteomes" id="UP000216188">
    <property type="component" value="Unassembled WGS sequence"/>
</dbReference>
<reference evidence="1 2" key="1">
    <citation type="submission" date="2017-07" db="EMBL/GenBank/DDBJ databases">
        <title>Phylogenetic study on the rhizospheric bacterium Ochrobactrum sp. A44.</title>
        <authorList>
            <person name="Krzyzanowska D.M."/>
            <person name="Ossowicki A."/>
            <person name="Rajewska M."/>
            <person name="Maciag T."/>
            <person name="Kaczynski Z."/>
            <person name="Czerwicka M."/>
            <person name="Jafra S."/>
        </authorList>
    </citation>
    <scope>NUCLEOTIDE SEQUENCE [LARGE SCALE GENOMIC DNA]</scope>
    <source>
        <strain evidence="1 2">CCUG 30717</strain>
    </source>
</reference>
<proteinExistence type="predicted"/>
<dbReference type="AlphaFoldDB" id="A0A256GJ99"/>
<keyword evidence="2" id="KW-1185">Reference proteome</keyword>
<dbReference type="EMBL" id="NNRM01000017">
    <property type="protein sequence ID" value="OYR27235.1"/>
    <property type="molecule type" value="Genomic_DNA"/>
</dbReference>
<gene>
    <name evidence="1" type="ORF">CEV34_1753</name>
</gene>
<organism evidence="1 2">
    <name type="scientific">Brucella pseudogrignonensis</name>
    <dbReference type="NCBI Taxonomy" id="419475"/>
    <lineage>
        <taxon>Bacteria</taxon>
        <taxon>Pseudomonadati</taxon>
        <taxon>Pseudomonadota</taxon>
        <taxon>Alphaproteobacteria</taxon>
        <taxon>Hyphomicrobiales</taxon>
        <taxon>Brucellaceae</taxon>
        <taxon>Brucella/Ochrobactrum group</taxon>
        <taxon>Brucella</taxon>
    </lineage>
</organism>